<evidence type="ECO:0000256" key="10">
    <source>
        <dbReference type="SAM" id="Phobius"/>
    </source>
</evidence>
<evidence type="ECO:0000256" key="8">
    <source>
        <dbReference type="ARBA" id="ARBA00048679"/>
    </source>
</evidence>
<feature type="domain" description="PASTA" evidence="12">
    <location>
        <begin position="585"/>
        <end position="651"/>
    </location>
</feature>
<accession>A0ABN2XV58</accession>
<dbReference type="PANTHER" id="PTHR43289">
    <property type="entry name" value="MITOGEN-ACTIVATED PROTEIN KINASE KINASE KINASE 20-RELATED"/>
    <property type="match status" value="1"/>
</dbReference>
<keyword evidence="4" id="KW-0547">Nucleotide-binding</keyword>
<sequence length="717" mass="75253">MQSYRDAPARGDRGAGVADATRHDALTGRLLDGRYLVGARIARGGMASVYEATDTRLDRLVAVKVMHSGLGDDDEFAARFVREARSAARLSHPHVVGVFDQGEDDGVVFLAMEYVPGQTLRDVVRAEAPMRPARALALIEPVVSALAAAHRAGLIHRDVKPENVLIEDPEAGGRVKVADFGLAKAVSADTQHTVTGGVLIGTVSYLAPELVVDGRADARADVYAAGVMLYELLTGAKPHEGESPIAVAYKHVHTDVPAPSAAVPGIAPYVDALVARATSRDRTQRPADAGVLLHQIHRVAQAVRDGVDDDPELTADLAPRPVRDLDLEERADRGPDATVPVILPSSAVGNDTASDPFDAVDLANYRNDSFGSGGFETVAGRPPQPPAEPGPGIVLRDHDPVTVSPTPLPKRPATLRPVRQRRSRKGPILFVLALLLVIAGGAGAYWFGVARYTTTPGVIGLSQAKAEATLAEAGLEARDGTPAYSETVPAGEVLATDPEPGSRVVDAGTVTLVLSLGKERYDVPQLKGMTEDQAQDALAETSLGFGKSVERWNESVPEGEVIRSDPESGTTLKPDAAVDLIVSKGPQPIKVKDWTGMDADEAVDAMNAKGLEVEVVDEEYDDSVPEGHVLAQSPASGTLHRGDRVDLTVSLGPQLIAVPDNLIAMGVENAKAAVEAAGFEVSVVNGPAYIGLGYVIDVDPGGGTMLPKGSTVTLILV</sequence>
<dbReference type="PROSITE" id="PS00108">
    <property type="entry name" value="PROTEIN_KINASE_ST"/>
    <property type="match status" value="1"/>
</dbReference>
<dbReference type="Pfam" id="PF03793">
    <property type="entry name" value="PASTA"/>
    <property type="match status" value="4"/>
</dbReference>
<dbReference type="PANTHER" id="PTHR43289:SF34">
    <property type="entry name" value="SERINE_THREONINE-PROTEIN KINASE YBDM-RELATED"/>
    <property type="match status" value="1"/>
</dbReference>
<dbReference type="PROSITE" id="PS50011">
    <property type="entry name" value="PROTEIN_KINASE_DOM"/>
    <property type="match status" value="1"/>
</dbReference>
<dbReference type="Proteomes" id="UP001500575">
    <property type="component" value="Unassembled WGS sequence"/>
</dbReference>
<evidence type="ECO:0000256" key="7">
    <source>
        <dbReference type="ARBA" id="ARBA00047899"/>
    </source>
</evidence>
<dbReference type="GO" id="GO:0016301">
    <property type="term" value="F:kinase activity"/>
    <property type="evidence" value="ECO:0007669"/>
    <property type="project" value="UniProtKB-KW"/>
</dbReference>
<keyword evidence="10" id="KW-1133">Transmembrane helix</keyword>
<dbReference type="EC" id="2.7.11.1" evidence="1"/>
<comment type="caution">
    <text evidence="13">The sequence shown here is derived from an EMBL/GenBank/DDBJ whole genome shotgun (WGS) entry which is preliminary data.</text>
</comment>
<dbReference type="PROSITE" id="PS51178">
    <property type="entry name" value="PASTA"/>
    <property type="match status" value="4"/>
</dbReference>
<protein>
    <recommendedName>
        <fullName evidence="1">non-specific serine/threonine protein kinase</fullName>
        <ecNumber evidence="1">2.7.11.1</ecNumber>
    </recommendedName>
</protein>
<dbReference type="InterPro" id="IPR011009">
    <property type="entry name" value="Kinase-like_dom_sf"/>
</dbReference>
<keyword evidence="5 13" id="KW-0418">Kinase</keyword>
<organism evidence="13 14">
    <name type="scientific">Nocardioides bigeumensis</name>
    <dbReference type="NCBI Taxonomy" id="433657"/>
    <lineage>
        <taxon>Bacteria</taxon>
        <taxon>Bacillati</taxon>
        <taxon>Actinomycetota</taxon>
        <taxon>Actinomycetes</taxon>
        <taxon>Propionibacteriales</taxon>
        <taxon>Nocardioidaceae</taxon>
        <taxon>Nocardioides</taxon>
    </lineage>
</organism>
<keyword evidence="6" id="KW-0067">ATP-binding</keyword>
<dbReference type="CDD" id="cd06577">
    <property type="entry name" value="PASTA_pknB"/>
    <property type="match status" value="3"/>
</dbReference>
<feature type="domain" description="PASTA" evidence="12">
    <location>
        <begin position="449"/>
        <end position="516"/>
    </location>
</feature>
<evidence type="ECO:0000256" key="3">
    <source>
        <dbReference type="ARBA" id="ARBA00022679"/>
    </source>
</evidence>
<comment type="catalytic activity">
    <reaction evidence="8">
        <text>L-seryl-[protein] + ATP = O-phospho-L-seryl-[protein] + ADP + H(+)</text>
        <dbReference type="Rhea" id="RHEA:17989"/>
        <dbReference type="Rhea" id="RHEA-COMP:9863"/>
        <dbReference type="Rhea" id="RHEA-COMP:11604"/>
        <dbReference type="ChEBI" id="CHEBI:15378"/>
        <dbReference type="ChEBI" id="CHEBI:29999"/>
        <dbReference type="ChEBI" id="CHEBI:30616"/>
        <dbReference type="ChEBI" id="CHEBI:83421"/>
        <dbReference type="ChEBI" id="CHEBI:456216"/>
        <dbReference type="EC" id="2.7.11.1"/>
    </reaction>
</comment>
<evidence type="ECO:0000259" key="11">
    <source>
        <dbReference type="PROSITE" id="PS50011"/>
    </source>
</evidence>
<dbReference type="InterPro" id="IPR008271">
    <property type="entry name" value="Ser/Thr_kinase_AS"/>
</dbReference>
<feature type="domain" description="PASTA" evidence="12">
    <location>
        <begin position="517"/>
        <end position="584"/>
    </location>
</feature>
<feature type="region of interest" description="Disordered" evidence="9">
    <location>
        <begin position="376"/>
        <end position="419"/>
    </location>
</feature>
<keyword evidence="10" id="KW-0812">Transmembrane</keyword>
<evidence type="ECO:0000313" key="13">
    <source>
        <dbReference type="EMBL" id="GAA2117254.1"/>
    </source>
</evidence>
<dbReference type="Gene3D" id="3.30.200.20">
    <property type="entry name" value="Phosphorylase Kinase, domain 1"/>
    <property type="match status" value="1"/>
</dbReference>
<keyword evidence="14" id="KW-1185">Reference proteome</keyword>
<dbReference type="Pfam" id="PF00069">
    <property type="entry name" value="Pkinase"/>
    <property type="match status" value="1"/>
</dbReference>
<proteinExistence type="predicted"/>
<dbReference type="Gene3D" id="3.30.10.20">
    <property type="match status" value="4"/>
</dbReference>
<keyword evidence="10" id="KW-0472">Membrane</keyword>
<evidence type="ECO:0000256" key="5">
    <source>
        <dbReference type="ARBA" id="ARBA00022777"/>
    </source>
</evidence>
<dbReference type="Gene3D" id="1.10.510.10">
    <property type="entry name" value="Transferase(Phosphotransferase) domain 1"/>
    <property type="match status" value="1"/>
</dbReference>
<reference evidence="13 14" key="1">
    <citation type="journal article" date="2019" name="Int. J. Syst. Evol. Microbiol.">
        <title>The Global Catalogue of Microorganisms (GCM) 10K type strain sequencing project: providing services to taxonomists for standard genome sequencing and annotation.</title>
        <authorList>
            <consortium name="The Broad Institute Genomics Platform"/>
            <consortium name="The Broad Institute Genome Sequencing Center for Infectious Disease"/>
            <person name="Wu L."/>
            <person name="Ma J."/>
        </authorList>
    </citation>
    <scope>NUCLEOTIDE SEQUENCE [LARGE SCALE GENOMIC DNA]</scope>
    <source>
        <strain evidence="13 14">JCM 16021</strain>
    </source>
</reference>
<keyword evidence="3" id="KW-0808">Transferase</keyword>
<feature type="transmembrane region" description="Helical" evidence="10">
    <location>
        <begin position="428"/>
        <end position="447"/>
    </location>
</feature>
<dbReference type="EMBL" id="BAAAQQ010000002">
    <property type="protein sequence ID" value="GAA2117254.1"/>
    <property type="molecule type" value="Genomic_DNA"/>
</dbReference>
<evidence type="ECO:0000256" key="9">
    <source>
        <dbReference type="SAM" id="MobiDB-lite"/>
    </source>
</evidence>
<name>A0ABN2XV58_9ACTN</name>
<dbReference type="CDD" id="cd14014">
    <property type="entry name" value="STKc_PknB_like"/>
    <property type="match status" value="1"/>
</dbReference>
<feature type="domain" description="Protein kinase" evidence="11">
    <location>
        <begin position="35"/>
        <end position="297"/>
    </location>
</feature>
<evidence type="ECO:0000313" key="14">
    <source>
        <dbReference type="Proteomes" id="UP001500575"/>
    </source>
</evidence>
<dbReference type="InterPro" id="IPR000719">
    <property type="entry name" value="Prot_kinase_dom"/>
</dbReference>
<keyword evidence="2" id="KW-0723">Serine/threonine-protein kinase</keyword>
<feature type="domain" description="PASTA" evidence="12">
    <location>
        <begin position="652"/>
        <end position="717"/>
    </location>
</feature>
<evidence type="ECO:0000256" key="1">
    <source>
        <dbReference type="ARBA" id="ARBA00012513"/>
    </source>
</evidence>
<dbReference type="SUPFAM" id="SSF56112">
    <property type="entry name" value="Protein kinase-like (PK-like)"/>
    <property type="match status" value="1"/>
</dbReference>
<gene>
    <name evidence="13" type="primary">pknB_1</name>
    <name evidence="13" type="ORF">GCM10009843_08050</name>
</gene>
<evidence type="ECO:0000256" key="6">
    <source>
        <dbReference type="ARBA" id="ARBA00022840"/>
    </source>
</evidence>
<dbReference type="InterPro" id="IPR005543">
    <property type="entry name" value="PASTA_dom"/>
</dbReference>
<evidence type="ECO:0000259" key="12">
    <source>
        <dbReference type="PROSITE" id="PS51178"/>
    </source>
</evidence>
<dbReference type="SMART" id="SM00740">
    <property type="entry name" value="PASTA"/>
    <property type="match status" value="4"/>
</dbReference>
<evidence type="ECO:0000256" key="4">
    <source>
        <dbReference type="ARBA" id="ARBA00022741"/>
    </source>
</evidence>
<evidence type="ECO:0000256" key="2">
    <source>
        <dbReference type="ARBA" id="ARBA00022527"/>
    </source>
</evidence>
<comment type="catalytic activity">
    <reaction evidence="7">
        <text>L-threonyl-[protein] + ATP = O-phospho-L-threonyl-[protein] + ADP + H(+)</text>
        <dbReference type="Rhea" id="RHEA:46608"/>
        <dbReference type="Rhea" id="RHEA-COMP:11060"/>
        <dbReference type="Rhea" id="RHEA-COMP:11605"/>
        <dbReference type="ChEBI" id="CHEBI:15378"/>
        <dbReference type="ChEBI" id="CHEBI:30013"/>
        <dbReference type="ChEBI" id="CHEBI:30616"/>
        <dbReference type="ChEBI" id="CHEBI:61977"/>
        <dbReference type="ChEBI" id="CHEBI:456216"/>
        <dbReference type="EC" id="2.7.11.1"/>
    </reaction>
</comment>
<dbReference type="SMART" id="SM00220">
    <property type="entry name" value="S_TKc"/>
    <property type="match status" value="1"/>
</dbReference>